<keyword evidence="4" id="KW-0547">Nucleotide-binding</keyword>
<dbReference type="Gene3D" id="3.40.50.300">
    <property type="entry name" value="P-loop containing nucleotide triphosphate hydrolases"/>
    <property type="match status" value="1"/>
</dbReference>
<keyword evidence="3" id="KW-0536">Nodulation</keyword>
<evidence type="ECO:0000256" key="5">
    <source>
        <dbReference type="ARBA" id="ARBA00022840"/>
    </source>
</evidence>
<dbReference type="InterPro" id="IPR003593">
    <property type="entry name" value="AAA+_ATPase"/>
</dbReference>
<evidence type="ECO:0000313" key="7">
    <source>
        <dbReference type="EMBL" id="PKR81606.1"/>
    </source>
</evidence>
<proteinExistence type="inferred from homology"/>
<dbReference type="AlphaFoldDB" id="A0A2I0R4V0"/>
<dbReference type="Pfam" id="PF00005">
    <property type="entry name" value="ABC_tran"/>
    <property type="match status" value="1"/>
</dbReference>
<comment type="caution">
    <text evidence="7">The sequence shown here is derived from an EMBL/GenBank/DDBJ whole genome shotgun (WGS) entry which is preliminary data.</text>
</comment>
<keyword evidence="8" id="KW-1185">Reference proteome</keyword>
<evidence type="ECO:0000313" key="8">
    <source>
        <dbReference type="Proteomes" id="UP000236654"/>
    </source>
</evidence>
<feature type="domain" description="ABC transporter" evidence="6">
    <location>
        <begin position="2"/>
        <end position="246"/>
    </location>
</feature>
<dbReference type="InterPro" id="IPR050763">
    <property type="entry name" value="ABC_transporter_ATP-binding"/>
</dbReference>
<dbReference type="PANTHER" id="PTHR42711:SF5">
    <property type="entry name" value="ABC TRANSPORTER ATP-BINDING PROTEIN NATA"/>
    <property type="match status" value="1"/>
</dbReference>
<dbReference type="PROSITE" id="PS50893">
    <property type="entry name" value="ABC_TRANSPORTER_2"/>
    <property type="match status" value="1"/>
</dbReference>
<gene>
    <name evidence="7" type="ORF">CW751_03525</name>
</gene>
<reference evidence="7 8" key="1">
    <citation type="submission" date="2017-12" db="EMBL/GenBank/DDBJ databases">
        <title>The draft genome sequence of Brumimicrobium saltpan LHR20.</title>
        <authorList>
            <person name="Do Z.-J."/>
            <person name="Luo H.-R."/>
        </authorList>
    </citation>
    <scope>NUCLEOTIDE SEQUENCE [LARGE SCALE GENOMIC DNA]</scope>
    <source>
        <strain evidence="7 8">LHR20</strain>
    </source>
</reference>
<dbReference type="InterPro" id="IPR003439">
    <property type="entry name" value="ABC_transporter-like_ATP-bd"/>
</dbReference>
<comment type="similarity">
    <text evidence="1">Belongs to the ABC transporter superfamily.</text>
</comment>
<dbReference type="SMART" id="SM00382">
    <property type="entry name" value="AAA"/>
    <property type="match status" value="1"/>
</dbReference>
<dbReference type="SUPFAM" id="SSF52540">
    <property type="entry name" value="P-loop containing nucleoside triphosphate hydrolases"/>
    <property type="match status" value="1"/>
</dbReference>
<name>A0A2I0R4V0_9FLAO</name>
<dbReference type="RefSeq" id="WP_101333620.1">
    <property type="nucleotide sequence ID" value="NZ_PJNI01000002.1"/>
</dbReference>
<protein>
    <submittedName>
        <fullName evidence="7">ABC transporter ATP-binding protein</fullName>
    </submittedName>
</protein>
<organism evidence="7 8">
    <name type="scientific">Brumimicrobium salinarum</name>
    <dbReference type="NCBI Taxonomy" id="2058658"/>
    <lineage>
        <taxon>Bacteria</taxon>
        <taxon>Pseudomonadati</taxon>
        <taxon>Bacteroidota</taxon>
        <taxon>Flavobacteriia</taxon>
        <taxon>Flavobacteriales</taxon>
        <taxon>Crocinitomicaceae</taxon>
        <taxon>Brumimicrobium</taxon>
    </lineage>
</organism>
<dbReference type="GO" id="GO:0016887">
    <property type="term" value="F:ATP hydrolysis activity"/>
    <property type="evidence" value="ECO:0007669"/>
    <property type="project" value="InterPro"/>
</dbReference>
<evidence type="ECO:0000256" key="2">
    <source>
        <dbReference type="ARBA" id="ARBA00022448"/>
    </source>
</evidence>
<dbReference type="EMBL" id="PJNI01000002">
    <property type="protein sequence ID" value="PKR81606.1"/>
    <property type="molecule type" value="Genomic_DNA"/>
</dbReference>
<dbReference type="InterPro" id="IPR027417">
    <property type="entry name" value="P-loop_NTPase"/>
</dbReference>
<dbReference type="Proteomes" id="UP000236654">
    <property type="component" value="Unassembled WGS sequence"/>
</dbReference>
<sequence length="254" mass="28701">MIQVQNIRKEFELSKKQQKENNTNDKVALAVEDVSFTCQPGRIFSLLGPNGAGKTTTLRMLAGILKPTQGNIVINHFDIQKETNKAKRDIGFLTGSTGLYERLTANEIIAYFAKLYGVKDEDFKQRKEHLYTLLGMHDFQDKRIGRLSTGMKQKVSIARTMIHDPDVVIFDEPTSGLDVITAENIIKLISDCKTQGKTVIFSSHIMSEVDLLCDDLAIIHKGKIIHSSTMQEFRDQMKTDNLTAEFIHIINENN</sequence>
<dbReference type="PANTHER" id="PTHR42711">
    <property type="entry name" value="ABC TRANSPORTER ATP-BINDING PROTEIN"/>
    <property type="match status" value="1"/>
</dbReference>
<keyword evidence="2" id="KW-0813">Transport</keyword>
<evidence type="ECO:0000256" key="3">
    <source>
        <dbReference type="ARBA" id="ARBA00022458"/>
    </source>
</evidence>
<evidence type="ECO:0000256" key="1">
    <source>
        <dbReference type="ARBA" id="ARBA00005417"/>
    </source>
</evidence>
<evidence type="ECO:0000259" key="6">
    <source>
        <dbReference type="PROSITE" id="PS50893"/>
    </source>
</evidence>
<accession>A0A2I0R4V0</accession>
<evidence type="ECO:0000256" key="4">
    <source>
        <dbReference type="ARBA" id="ARBA00022741"/>
    </source>
</evidence>
<dbReference type="GO" id="GO:0005524">
    <property type="term" value="F:ATP binding"/>
    <property type="evidence" value="ECO:0007669"/>
    <property type="project" value="UniProtKB-KW"/>
</dbReference>
<keyword evidence="5 7" id="KW-0067">ATP-binding</keyword>
<dbReference type="OrthoDB" id="9801987at2"/>